<protein>
    <submittedName>
        <fullName evidence="1">Uncharacterized protein</fullName>
    </submittedName>
</protein>
<organism evidence="1 2">
    <name type="scientific">Oryza meyeriana var. granulata</name>
    <dbReference type="NCBI Taxonomy" id="110450"/>
    <lineage>
        <taxon>Eukaryota</taxon>
        <taxon>Viridiplantae</taxon>
        <taxon>Streptophyta</taxon>
        <taxon>Embryophyta</taxon>
        <taxon>Tracheophyta</taxon>
        <taxon>Spermatophyta</taxon>
        <taxon>Magnoliopsida</taxon>
        <taxon>Liliopsida</taxon>
        <taxon>Poales</taxon>
        <taxon>Poaceae</taxon>
        <taxon>BOP clade</taxon>
        <taxon>Oryzoideae</taxon>
        <taxon>Oryzeae</taxon>
        <taxon>Oryzinae</taxon>
        <taxon>Oryza</taxon>
        <taxon>Oryza meyeriana</taxon>
    </lineage>
</organism>
<sequence>MVTWQAGTVARSRVLGFPVNREKVTASGDGYPSRLEASKRVPEHGELIFRVRVYGGGNDKWDAGSYGADLGPVCLLP</sequence>
<comment type="caution">
    <text evidence="1">The sequence shown here is derived from an EMBL/GenBank/DDBJ whole genome shotgun (WGS) entry which is preliminary data.</text>
</comment>
<gene>
    <name evidence="1" type="ORF">E2562_004453</name>
</gene>
<dbReference type="AlphaFoldDB" id="A0A6G1CYH4"/>
<accession>A0A6G1CYH4</accession>
<evidence type="ECO:0000313" key="2">
    <source>
        <dbReference type="Proteomes" id="UP000479710"/>
    </source>
</evidence>
<evidence type="ECO:0000313" key="1">
    <source>
        <dbReference type="EMBL" id="KAF0905488.1"/>
    </source>
</evidence>
<dbReference type="Proteomes" id="UP000479710">
    <property type="component" value="Unassembled WGS sequence"/>
</dbReference>
<reference evidence="1 2" key="1">
    <citation type="submission" date="2019-11" db="EMBL/GenBank/DDBJ databases">
        <title>Whole genome sequence of Oryza granulata.</title>
        <authorList>
            <person name="Li W."/>
        </authorList>
    </citation>
    <scope>NUCLEOTIDE SEQUENCE [LARGE SCALE GENOMIC DNA]</scope>
    <source>
        <strain evidence="2">cv. Menghai</strain>
        <tissue evidence="1">Leaf</tissue>
    </source>
</reference>
<keyword evidence="2" id="KW-1185">Reference proteome</keyword>
<name>A0A6G1CYH4_9ORYZ</name>
<proteinExistence type="predicted"/>
<dbReference type="EMBL" id="SPHZ02000007">
    <property type="protein sequence ID" value="KAF0905488.1"/>
    <property type="molecule type" value="Genomic_DNA"/>
</dbReference>